<feature type="domain" description="Cytochrome c" evidence="5">
    <location>
        <begin position="171"/>
        <end position="254"/>
    </location>
</feature>
<dbReference type="Pfam" id="PF00034">
    <property type="entry name" value="Cytochrom_C"/>
    <property type="match status" value="2"/>
</dbReference>
<accession>A0A1H2VG22</accession>
<sequence length="273" mass="28694">MPRLAQMDTVAALGLGLGIAVASTALMAQDRATSPGIDRLQDRLSDQRVLFGVQVNREVTENMLEEGRLIAMGGSDAGGAGMACISCHGAEGQGDGSGAFPRLAGQSGWYLYKQLIDYASGARPNAVMSGIAQRLDEQEMEAVSAYYATIEAPYHTPLGEVSGDILQWGGQLAAVGSAERGIPACTNCHGPSGAGLPPAVPYLAGQYSSYMAYQLQLWSDGTRDNDAMNVMSSIAQKMTEEDMQAVSDYFARVRPMARDVAADTDAATPAGED</sequence>
<dbReference type="PANTHER" id="PTHR33751:SF11">
    <property type="entry name" value="BLL4483 PROTEIN"/>
    <property type="match status" value="1"/>
</dbReference>
<evidence type="ECO:0000313" key="6">
    <source>
        <dbReference type="EMBL" id="SDW67261.1"/>
    </source>
</evidence>
<keyword evidence="2 4" id="KW-0479">Metal-binding</keyword>
<name>A0A1H2VG22_9RHOB</name>
<dbReference type="Proteomes" id="UP000198539">
    <property type="component" value="Unassembled WGS sequence"/>
</dbReference>
<dbReference type="GO" id="GO:0009055">
    <property type="term" value="F:electron transfer activity"/>
    <property type="evidence" value="ECO:0007669"/>
    <property type="project" value="InterPro"/>
</dbReference>
<evidence type="ECO:0000259" key="5">
    <source>
        <dbReference type="PROSITE" id="PS51007"/>
    </source>
</evidence>
<evidence type="ECO:0000256" key="1">
    <source>
        <dbReference type="ARBA" id="ARBA00022617"/>
    </source>
</evidence>
<gene>
    <name evidence="6" type="ORF">SAMN04488238_10358</name>
</gene>
<dbReference type="InterPro" id="IPR050597">
    <property type="entry name" value="Cytochrome_c_Oxidase_Subunit"/>
</dbReference>
<keyword evidence="3 4" id="KW-0408">Iron</keyword>
<protein>
    <submittedName>
        <fullName evidence="6">Cytochrome c553</fullName>
    </submittedName>
</protein>
<dbReference type="PANTHER" id="PTHR33751">
    <property type="entry name" value="CBB3-TYPE CYTOCHROME C OXIDASE SUBUNIT FIXP"/>
    <property type="match status" value="1"/>
</dbReference>
<dbReference type="AlphaFoldDB" id="A0A1H2VG22"/>
<dbReference type="Gene3D" id="1.10.760.10">
    <property type="entry name" value="Cytochrome c-like domain"/>
    <property type="match status" value="2"/>
</dbReference>
<organism evidence="6 7">
    <name type="scientific">Roseicitreum antarcticum</name>
    <dbReference type="NCBI Taxonomy" id="564137"/>
    <lineage>
        <taxon>Bacteria</taxon>
        <taxon>Pseudomonadati</taxon>
        <taxon>Pseudomonadota</taxon>
        <taxon>Alphaproteobacteria</taxon>
        <taxon>Rhodobacterales</taxon>
        <taxon>Paracoccaceae</taxon>
        <taxon>Roseicitreum</taxon>
    </lineage>
</organism>
<dbReference type="EMBL" id="FNOM01000003">
    <property type="protein sequence ID" value="SDW67261.1"/>
    <property type="molecule type" value="Genomic_DNA"/>
</dbReference>
<feature type="domain" description="Cytochrome c" evidence="5">
    <location>
        <begin position="62"/>
        <end position="151"/>
    </location>
</feature>
<dbReference type="OrthoDB" id="9773456at2"/>
<keyword evidence="1 4" id="KW-0349">Heme</keyword>
<evidence type="ECO:0000256" key="2">
    <source>
        <dbReference type="ARBA" id="ARBA00022723"/>
    </source>
</evidence>
<keyword evidence="7" id="KW-1185">Reference proteome</keyword>
<dbReference type="PROSITE" id="PS51007">
    <property type="entry name" value="CYTC"/>
    <property type="match status" value="2"/>
</dbReference>
<reference evidence="6 7" key="1">
    <citation type="submission" date="2016-10" db="EMBL/GenBank/DDBJ databases">
        <authorList>
            <person name="de Groot N.N."/>
        </authorList>
    </citation>
    <scope>NUCLEOTIDE SEQUENCE [LARGE SCALE GENOMIC DNA]</scope>
    <source>
        <strain evidence="6 7">CGMCC 1.8894</strain>
    </source>
</reference>
<evidence type="ECO:0000256" key="3">
    <source>
        <dbReference type="ARBA" id="ARBA00023004"/>
    </source>
</evidence>
<proteinExistence type="predicted"/>
<dbReference type="STRING" id="564137.SAMN04488238_10358"/>
<dbReference type="RefSeq" id="WP_092886418.1">
    <property type="nucleotide sequence ID" value="NZ_CP061498.1"/>
</dbReference>
<dbReference type="InterPro" id="IPR009056">
    <property type="entry name" value="Cyt_c-like_dom"/>
</dbReference>
<evidence type="ECO:0000256" key="4">
    <source>
        <dbReference type="PROSITE-ProRule" id="PRU00433"/>
    </source>
</evidence>
<dbReference type="GO" id="GO:0046872">
    <property type="term" value="F:metal ion binding"/>
    <property type="evidence" value="ECO:0007669"/>
    <property type="project" value="UniProtKB-KW"/>
</dbReference>
<evidence type="ECO:0000313" key="7">
    <source>
        <dbReference type="Proteomes" id="UP000198539"/>
    </source>
</evidence>
<dbReference type="InterPro" id="IPR036909">
    <property type="entry name" value="Cyt_c-like_dom_sf"/>
</dbReference>
<dbReference type="GO" id="GO:0020037">
    <property type="term" value="F:heme binding"/>
    <property type="evidence" value="ECO:0007669"/>
    <property type="project" value="InterPro"/>
</dbReference>
<dbReference type="SUPFAM" id="SSF46626">
    <property type="entry name" value="Cytochrome c"/>
    <property type="match status" value="2"/>
</dbReference>